<dbReference type="EMBL" id="FNGO01000010">
    <property type="protein sequence ID" value="SDL84607.1"/>
    <property type="molecule type" value="Genomic_DNA"/>
</dbReference>
<comment type="catalytic activity">
    <reaction evidence="8">
        <text>apo-[ACP] + CoA = holo-[ACP] + adenosine 3',5'-bisphosphate + H(+)</text>
        <dbReference type="Rhea" id="RHEA:12068"/>
        <dbReference type="Rhea" id="RHEA-COMP:9685"/>
        <dbReference type="Rhea" id="RHEA-COMP:9690"/>
        <dbReference type="ChEBI" id="CHEBI:15378"/>
        <dbReference type="ChEBI" id="CHEBI:29999"/>
        <dbReference type="ChEBI" id="CHEBI:57287"/>
        <dbReference type="ChEBI" id="CHEBI:58343"/>
        <dbReference type="ChEBI" id="CHEBI:64479"/>
        <dbReference type="EC" id="2.7.8.7"/>
    </reaction>
</comment>
<keyword evidence="4 8" id="KW-0276">Fatty acid metabolism</keyword>
<feature type="binding site" evidence="8">
    <location>
        <position position="57"/>
    </location>
    <ligand>
        <name>Mg(2+)</name>
        <dbReference type="ChEBI" id="CHEBI:18420"/>
    </ligand>
</feature>
<dbReference type="InterPro" id="IPR008278">
    <property type="entry name" value="4-PPantetheinyl_Trfase_dom"/>
</dbReference>
<evidence type="ECO:0000259" key="9">
    <source>
        <dbReference type="Pfam" id="PF01648"/>
    </source>
</evidence>
<dbReference type="STRING" id="321763.SAMN04488692_11042"/>
<organism evidence="10 11">
    <name type="scientific">Halarsenatibacter silvermanii</name>
    <dbReference type="NCBI Taxonomy" id="321763"/>
    <lineage>
        <taxon>Bacteria</taxon>
        <taxon>Bacillati</taxon>
        <taxon>Bacillota</taxon>
        <taxon>Clostridia</taxon>
        <taxon>Halanaerobiales</taxon>
        <taxon>Halarsenatibacteraceae</taxon>
        <taxon>Halarsenatibacter</taxon>
    </lineage>
</organism>
<dbReference type="InterPro" id="IPR004568">
    <property type="entry name" value="Ppantetheine-prot_Trfase_dom"/>
</dbReference>
<evidence type="ECO:0000256" key="5">
    <source>
        <dbReference type="ARBA" id="ARBA00022842"/>
    </source>
</evidence>
<sequence>MIIGHGVDIVEIARVENILNRFPDRFMSRVFTEEEKKYCRNQVVPAESFSARLAAKEAVYKALSPEIDILYWQEIEVVCFPEQIGIPKLKLRGETENLEKRLGIKNWHLSLSHEREYAAASVIAEGGD</sequence>
<keyword evidence="3 8" id="KW-0479">Metal-binding</keyword>
<dbReference type="OrthoDB" id="517356at2"/>
<evidence type="ECO:0000256" key="8">
    <source>
        <dbReference type="HAMAP-Rule" id="MF_00101"/>
    </source>
</evidence>
<feature type="binding site" evidence="8">
    <location>
        <position position="8"/>
    </location>
    <ligand>
        <name>Mg(2+)</name>
        <dbReference type="ChEBI" id="CHEBI:18420"/>
    </ligand>
</feature>
<evidence type="ECO:0000256" key="2">
    <source>
        <dbReference type="ARBA" id="ARBA00022679"/>
    </source>
</evidence>
<dbReference type="HAMAP" id="MF_00101">
    <property type="entry name" value="AcpS"/>
    <property type="match status" value="1"/>
</dbReference>
<evidence type="ECO:0000256" key="4">
    <source>
        <dbReference type="ARBA" id="ARBA00022832"/>
    </source>
</evidence>
<dbReference type="Pfam" id="PF01648">
    <property type="entry name" value="ACPS"/>
    <property type="match status" value="1"/>
</dbReference>
<keyword evidence="5 8" id="KW-0460">Magnesium</keyword>
<evidence type="ECO:0000256" key="3">
    <source>
        <dbReference type="ARBA" id="ARBA00022723"/>
    </source>
</evidence>
<dbReference type="NCBIfam" id="TIGR00516">
    <property type="entry name" value="acpS"/>
    <property type="match status" value="1"/>
</dbReference>
<keyword evidence="7 8" id="KW-0275">Fatty acid biosynthesis</keyword>
<dbReference type="GO" id="GO:0005737">
    <property type="term" value="C:cytoplasm"/>
    <property type="evidence" value="ECO:0007669"/>
    <property type="project" value="UniProtKB-SubCell"/>
</dbReference>
<comment type="similarity">
    <text evidence="8">Belongs to the P-Pant transferase superfamily. AcpS family.</text>
</comment>
<dbReference type="RefSeq" id="WP_089759983.1">
    <property type="nucleotide sequence ID" value="NZ_FNGO01000010.1"/>
</dbReference>
<comment type="cofactor">
    <cofactor evidence="8">
        <name>Mg(2+)</name>
        <dbReference type="ChEBI" id="CHEBI:18420"/>
    </cofactor>
</comment>
<dbReference type="InterPro" id="IPR037143">
    <property type="entry name" value="4-PPantetheinyl_Trfase_dom_sf"/>
</dbReference>
<dbReference type="Proteomes" id="UP000199476">
    <property type="component" value="Unassembled WGS sequence"/>
</dbReference>
<dbReference type="Gene3D" id="3.90.470.20">
    <property type="entry name" value="4'-phosphopantetheinyl transferase domain"/>
    <property type="match status" value="1"/>
</dbReference>
<dbReference type="EC" id="2.7.8.7" evidence="8"/>
<comment type="subcellular location">
    <subcellularLocation>
        <location evidence="8">Cytoplasm</location>
    </subcellularLocation>
</comment>
<dbReference type="GO" id="GO:0006633">
    <property type="term" value="P:fatty acid biosynthetic process"/>
    <property type="evidence" value="ECO:0007669"/>
    <property type="project" value="UniProtKB-UniRule"/>
</dbReference>
<evidence type="ECO:0000256" key="7">
    <source>
        <dbReference type="ARBA" id="ARBA00023160"/>
    </source>
</evidence>
<evidence type="ECO:0000256" key="6">
    <source>
        <dbReference type="ARBA" id="ARBA00023098"/>
    </source>
</evidence>
<keyword evidence="6 8" id="KW-0443">Lipid metabolism</keyword>
<comment type="function">
    <text evidence="8">Transfers the 4'-phosphopantetheine moiety from coenzyme A to a Ser of acyl-carrier-protein.</text>
</comment>
<dbReference type="SUPFAM" id="SSF56214">
    <property type="entry name" value="4'-phosphopantetheinyl transferase"/>
    <property type="match status" value="1"/>
</dbReference>
<keyword evidence="1 8" id="KW-0444">Lipid biosynthesis</keyword>
<accession>A0A1G9NEY8</accession>
<dbReference type="AlphaFoldDB" id="A0A1G9NEY8"/>
<proteinExistence type="inferred from homology"/>
<evidence type="ECO:0000256" key="1">
    <source>
        <dbReference type="ARBA" id="ARBA00022516"/>
    </source>
</evidence>
<dbReference type="InterPro" id="IPR002582">
    <property type="entry name" value="ACPS"/>
</dbReference>
<name>A0A1G9NEY8_9FIRM</name>
<keyword evidence="8" id="KW-0963">Cytoplasm</keyword>
<keyword evidence="11" id="KW-1185">Reference proteome</keyword>
<keyword evidence="2 8" id="KW-0808">Transferase</keyword>
<dbReference type="NCBIfam" id="TIGR00556">
    <property type="entry name" value="pantethn_trn"/>
    <property type="match status" value="1"/>
</dbReference>
<protein>
    <recommendedName>
        <fullName evidence="8">Holo-[acyl-carrier-protein] synthase</fullName>
        <shortName evidence="8">Holo-ACP synthase</shortName>
        <ecNumber evidence="8">2.7.8.7</ecNumber>
    </recommendedName>
    <alternativeName>
        <fullName evidence="8">4'-phosphopantetheinyl transferase AcpS</fullName>
    </alternativeName>
</protein>
<dbReference type="GO" id="GO:0000287">
    <property type="term" value="F:magnesium ion binding"/>
    <property type="evidence" value="ECO:0007669"/>
    <property type="project" value="UniProtKB-UniRule"/>
</dbReference>
<evidence type="ECO:0000313" key="11">
    <source>
        <dbReference type="Proteomes" id="UP000199476"/>
    </source>
</evidence>
<gene>
    <name evidence="8" type="primary">acpS</name>
    <name evidence="10" type="ORF">SAMN04488692_11042</name>
</gene>
<reference evidence="10 11" key="1">
    <citation type="submission" date="2016-10" db="EMBL/GenBank/DDBJ databases">
        <authorList>
            <person name="de Groot N.N."/>
        </authorList>
    </citation>
    <scope>NUCLEOTIDE SEQUENCE [LARGE SCALE GENOMIC DNA]</scope>
    <source>
        <strain evidence="10 11">SLAS-1</strain>
    </source>
</reference>
<feature type="domain" description="4'-phosphopantetheinyl transferase" evidence="9">
    <location>
        <begin position="6"/>
        <end position="104"/>
    </location>
</feature>
<evidence type="ECO:0000313" key="10">
    <source>
        <dbReference type="EMBL" id="SDL84607.1"/>
    </source>
</evidence>
<dbReference type="GO" id="GO:0008897">
    <property type="term" value="F:holo-[acyl-carrier-protein] synthase activity"/>
    <property type="evidence" value="ECO:0007669"/>
    <property type="project" value="UniProtKB-UniRule"/>
</dbReference>